<keyword evidence="2" id="KW-1185">Reference proteome</keyword>
<name>A0ACB5SER7_9PEZI</name>
<reference evidence="1" key="1">
    <citation type="submission" date="2024-09" db="EMBL/GenBank/DDBJ databases">
        <title>Draft Genome Sequences of Neofusicoccum parvum.</title>
        <authorList>
            <person name="Ashida A."/>
            <person name="Camagna M."/>
            <person name="Tanaka A."/>
            <person name="Takemoto D."/>
        </authorList>
    </citation>
    <scope>NUCLEOTIDE SEQUENCE</scope>
    <source>
        <strain evidence="1">PPO83</strain>
    </source>
</reference>
<comment type="caution">
    <text evidence="1">The sequence shown here is derived from an EMBL/GenBank/DDBJ whole genome shotgun (WGS) entry which is preliminary data.</text>
</comment>
<proteinExistence type="predicted"/>
<dbReference type="Proteomes" id="UP001165186">
    <property type="component" value="Unassembled WGS sequence"/>
</dbReference>
<organism evidence="1 2">
    <name type="scientific">Neofusicoccum parvum</name>
    <dbReference type="NCBI Taxonomy" id="310453"/>
    <lineage>
        <taxon>Eukaryota</taxon>
        <taxon>Fungi</taxon>
        <taxon>Dikarya</taxon>
        <taxon>Ascomycota</taxon>
        <taxon>Pezizomycotina</taxon>
        <taxon>Dothideomycetes</taxon>
        <taxon>Dothideomycetes incertae sedis</taxon>
        <taxon>Botryosphaeriales</taxon>
        <taxon>Botryosphaeriaceae</taxon>
        <taxon>Neofusicoccum</taxon>
    </lineage>
</organism>
<gene>
    <name evidence="1" type="primary">g7141</name>
    <name evidence="1" type="ORF">NpPPO83_00007141</name>
</gene>
<evidence type="ECO:0000313" key="1">
    <source>
        <dbReference type="EMBL" id="GME37208.1"/>
    </source>
</evidence>
<dbReference type="EMBL" id="BSXG01000078">
    <property type="protein sequence ID" value="GME37208.1"/>
    <property type="molecule type" value="Genomic_DNA"/>
</dbReference>
<sequence>MVFDIVGAADANSTITTSSWQAQPQSRGTYGILSTCFVTLALCTWRVVHLNLPGVCPDDDLKWSDWWKADRTVRHKLVHLCGGHQLVRQIGWLVIGLFAPELIAFAAFKQYWDARALNKYMQEVYLPHNKGPSWWPAILRPRASPVDIEDSEGKPVWSMTHSFYAVMGGFTFTMREGSRVYMPDDRERRSITLRHEAVRFVAKHEPTLIPKLTVNAIRDKSKASSFVKIVTLFQGMRII</sequence>
<protein>
    <submittedName>
        <fullName evidence="1">Major facilitator superfamily</fullName>
    </submittedName>
</protein>
<accession>A0ACB5SER7</accession>
<evidence type="ECO:0000313" key="2">
    <source>
        <dbReference type="Proteomes" id="UP001165186"/>
    </source>
</evidence>